<dbReference type="InterPro" id="IPR011053">
    <property type="entry name" value="Single_hybrid_motif"/>
</dbReference>
<dbReference type="SUPFAM" id="SSF52777">
    <property type="entry name" value="CoA-dependent acyltransferases"/>
    <property type="match status" value="1"/>
</dbReference>
<evidence type="ECO:0000256" key="7">
    <source>
        <dbReference type="SAM" id="MobiDB-lite"/>
    </source>
</evidence>
<dbReference type="Pfam" id="PF00364">
    <property type="entry name" value="Biotin_lipoyl"/>
    <property type="match status" value="2"/>
</dbReference>
<dbReference type="EMBL" id="JBHSKG010000013">
    <property type="protein sequence ID" value="MFC5140957.1"/>
    <property type="molecule type" value="Genomic_DNA"/>
</dbReference>
<evidence type="ECO:0000256" key="5">
    <source>
        <dbReference type="ARBA" id="ARBA00023315"/>
    </source>
</evidence>
<feature type="compositionally biased region" description="Basic and acidic residues" evidence="7">
    <location>
        <begin position="245"/>
        <end position="254"/>
    </location>
</feature>
<dbReference type="PROSITE" id="PS00189">
    <property type="entry name" value="LIPOYL"/>
    <property type="match status" value="2"/>
</dbReference>
<dbReference type="RefSeq" id="WP_378023116.1">
    <property type="nucleotide sequence ID" value="NZ_JBHSKG010000013.1"/>
</dbReference>
<feature type="compositionally biased region" description="Low complexity" evidence="7">
    <location>
        <begin position="393"/>
        <end position="408"/>
    </location>
</feature>
<dbReference type="SUPFAM" id="SSF47005">
    <property type="entry name" value="Peripheral subunit-binding domain of 2-oxo acid dehydrogenase complex"/>
    <property type="match status" value="1"/>
</dbReference>
<evidence type="ECO:0000313" key="11">
    <source>
        <dbReference type="Proteomes" id="UP001596175"/>
    </source>
</evidence>
<dbReference type="InterPro" id="IPR004167">
    <property type="entry name" value="PSBD"/>
</dbReference>
<evidence type="ECO:0000259" key="9">
    <source>
        <dbReference type="PROSITE" id="PS51826"/>
    </source>
</evidence>
<dbReference type="PROSITE" id="PS51826">
    <property type="entry name" value="PSBD"/>
    <property type="match status" value="1"/>
</dbReference>
<keyword evidence="5 6" id="KW-0012">Acyltransferase</keyword>
<dbReference type="InterPro" id="IPR001078">
    <property type="entry name" value="2-oxoacid_DH_actylTfrase"/>
</dbReference>
<protein>
    <recommendedName>
        <fullName evidence="6">Dihydrolipoamide acetyltransferase component of pyruvate dehydrogenase complex</fullName>
        <ecNumber evidence="6">2.3.1.-</ecNumber>
    </recommendedName>
</protein>
<dbReference type="Proteomes" id="UP001596175">
    <property type="component" value="Unassembled WGS sequence"/>
</dbReference>
<evidence type="ECO:0000256" key="3">
    <source>
        <dbReference type="ARBA" id="ARBA00022679"/>
    </source>
</evidence>
<dbReference type="PANTHER" id="PTHR43178">
    <property type="entry name" value="DIHYDROLIPOAMIDE ACETYLTRANSFERASE COMPONENT OF PYRUVATE DEHYDROGENASE COMPLEX"/>
    <property type="match status" value="1"/>
</dbReference>
<evidence type="ECO:0000256" key="1">
    <source>
        <dbReference type="ARBA" id="ARBA00001938"/>
    </source>
</evidence>
<keyword evidence="3 6" id="KW-0808">Transferase</keyword>
<dbReference type="InterPro" id="IPR000089">
    <property type="entry name" value="Biotin_lipoyl"/>
</dbReference>
<dbReference type="CDD" id="cd06849">
    <property type="entry name" value="lipoyl_domain"/>
    <property type="match status" value="2"/>
</dbReference>
<dbReference type="SUPFAM" id="SSF51230">
    <property type="entry name" value="Single hybrid motif"/>
    <property type="match status" value="2"/>
</dbReference>
<dbReference type="PROSITE" id="PS50968">
    <property type="entry name" value="BIOTINYL_LIPOYL"/>
    <property type="match status" value="2"/>
</dbReference>
<dbReference type="EC" id="2.3.1.-" evidence="6"/>
<dbReference type="PANTHER" id="PTHR43178:SF5">
    <property type="entry name" value="LIPOAMIDE ACYLTRANSFERASE COMPONENT OF BRANCHED-CHAIN ALPHA-KETO ACID DEHYDROGENASE COMPLEX, MITOCHONDRIAL"/>
    <property type="match status" value="1"/>
</dbReference>
<feature type="domain" description="Peripheral subunit-binding (PSBD)" evidence="9">
    <location>
        <begin position="320"/>
        <end position="357"/>
    </location>
</feature>
<evidence type="ECO:0000259" key="8">
    <source>
        <dbReference type="PROSITE" id="PS50968"/>
    </source>
</evidence>
<dbReference type="Pfam" id="PF02817">
    <property type="entry name" value="E3_binding"/>
    <property type="match status" value="1"/>
</dbReference>
<dbReference type="Gene3D" id="2.40.50.100">
    <property type="match status" value="2"/>
</dbReference>
<evidence type="ECO:0000256" key="6">
    <source>
        <dbReference type="RuleBase" id="RU003423"/>
    </source>
</evidence>
<comment type="cofactor">
    <cofactor evidence="1 6">
        <name>(R)-lipoate</name>
        <dbReference type="ChEBI" id="CHEBI:83088"/>
    </cofactor>
</comment>
<gene>
    <name evidence="10" type="primary">sucB</name>
    <name evidence="10" type="ORF">ACFPK1_22165</name>
</gene>
<feature type="compositionally biased region" description="Low complexity" evidence="7">
    <location>
        <begin position="365"/>
        <end position="378"/>
    </location>
</feature>
<dbReference type="Pfam" id="PF00198">
    <property type="entry name" value="2-oxoacid_dh"/>
    <property type="match status" value="1"/>
</dbReference>
<comment type="caution">
    <text evidence="10">The sequence shown here is derived from an EMBL/GenBank/DDBJ whole genome shotgun (WGS) entry which is preliminary data.</text>
</comment>
<name>A0ABV9ZL40_9PSEU</name>
<evidence type="ECO:0000313" key="10">
    <source>
        <dbReference type="EMBL" id="MFC5140957.1"/>
    </source>
</evidence>
<keyword evidence="4 6" id="KW-0450">Lipoyl</keyword>
<organism evidence="10 11">
    <name type="scientific">Actinomycetospora rhizophila</name>
    <dbReference type="NCBI Taxonomy" id="1416876"/>
    <lineage>
        <taxon>Bacteria</taxon>
        <taxon>Bacillati</taxon>
        <taxon>Actinomycetota</taxon>
        <taxon>Actinomycetes</taxon>
        <taxon>Pseudonocardiales</taxon>
        <taxon>Pseudonocardiaceae</taxon>
        <taxon>Actinomycetospora</taxon>
    </lineage>
</organism>
<accession>A0ABV9ZL40</accession>
<feature type="compositionally biased region" description="Low complexity" evidence="7">
    <location>
        <begin position="256"/>
        <end position="271"/>
    </location>
</feature>
<feature type="region of interest" description="Disordered" evidence="7">
    <location>
        <begin position="77"/>
        <end position="144"/>
    </location>
</feature>
<feature type="domain" description="Lipoyl-binding" evidence="8">
    <location>
        <begin position="2"/>
        <end position="77"/>
    </location>
</feature>
<dbReference type="InterPro" id="IPR014276">
    <property type="entry name" value="2-oxoglutarate_DH_E2"/>
</dbReference>
<dbReference type="Gene3D" id="4.10.320.10">
    <property type="entry name" value="E3-binding domain"/>
    <property type="match status" value="1"/>
</dbReference>
<reference evidence="11" key="1">
    <citation type="journal article" date="2019" name="Int. J. Syst. Evol. Microbiol.">
        <title>The Global Catalogue of Microorganisms (GCM) 10K type strain sequencing project: providing services to taxonomists for standard genome sequencing and annotation.</title>
        <authorList>
            <consortium name="The Broad Institute Genomics Platform"/>
            <consortium name="The Broad Institute Genome Sequencing Center for Infectious Disease"/>
            <person name="Wu L."/>
            <person name="Ma J."/>
        </authorList>
    </citation>
    <scope>NUCLEOTIDE SEQUENCE [LARGE SCALE GENOMIC DNA]</scope>
    <source>
        <strain evidence="11">XZYJ18</strain>
    </source>
</reference>
<dbReference type="InterPro" id="IPR050743">
    <property type="entry name" value="2-oxoacid_DH_E2_comp"/>
</dbReference>
<feature type="region of interest" description="Disordered" evidence="7">
    <location>
        <begin position="353"/>
        <end position="424"/>
    </location>
</feature>
<sequence length="652" mass="66628">MAYSVQMPALGESVTEGTITRWLKQEGDHVDVDEPLLEVSTDKVDTEIPSPQAGVLQRIVAQEDDTVEVGGELAVIGDEGESAGGGGGGEQSAPAAQPEPEPAPQAEPQQSAPEPEPAPQAEPQQPPAAAASSGGSSGGTTVEMPALGESVTEGTVTRWLKQVGDSVDVDEPLLEVSTDKVDTEIPSPVAGTVLELKAGEDDTVEVGGALAVIGDASQAAGGGSAAPAQEQPAQQETQQPAQQDPRPEPERPNEPEPASAPAGAQAASGADDYVSHETERSTTASGPANAGALEPRGGGNGTSAAADTEGSGTTETGSPYVTPLVRKLANERGVDLSSLTGTGVGGRIRKQDVVKAADEQDRQKSAPAADAPAQAAPSGGSGGGTVHGGEVQRPAAAGARGSSSAPAPDTSGLRGTTQKMSRRRQTIAKRMVESLQVSAQLTTVVEADVTRIARLRDRVKADFQRREGVKLSFLPFMALATVEALKAHPSVNASIDTEKSEVTYHGAEHLGIAVDSPAGLIVPVIHDAGDLNLAGLARKITDVADRTRANKITPDELAGGTFTITNTGSRGALIDTPIINQPQVGILGTGAVVKKPVVLQDDSGGDVIAVRSTAYLCLSYDHRIVDGADAARFLTTVKDRLEGGAFEGELGF</sequence>
<feature type="region of interest" description="Disordered" evidence="7">
    <location>
        <begin position="218"/>
        <end position="321"/>
    </location>
</feature>
<feature type="compositionally biased region" description="Low complexity" evidence="7">
    <location>
        <begin position="218"/>
        <end position="244"/>
    </location>
</feature>
<feature type="domain" description="Lipoyl-binding" evidence="8">
    <location>
        <begin position="139"/>
        <end position="214"/>
    </location>
</feature>
<dbReference type="NCBIfam" id="TIGR02927">
    <property type="entry name" value="SucB_Actino"/>
    <property type="match status" value="1"/>
</dbReference>
<proteinExistence type="inferred from homology"/>
<dbReference type="Gene3D" id="3.30.559.10">
    <property type="entry name" value="Chloramphenicol acetyltransferase-like domain"/>
    <property type="match status" value="1"/>
</dbReference>
<dbReference type="InterPro" id="IPR003016">
    <property type="entry name" value="2-oxoA_DH_lipoyl-BS"/>
</dbReference>
<comment type="similarity">
    <text evidence="2 6">Belongs to the 2-oxoacid dehydrogenase family.</text>
</comment>
<feature type="compositionally biased region" description="Low complexity" evidence="7">
    <location>
        <begin position="302"/>
        <end position="318"/>
    </location>
</feature>
<dbReference type="InterPro" id="IPR036625">
    <property type="entry name" value="E3-bd_dom_sf"/>
</dbReference>
<feature type="compositionally biased region" description="Pro residues" evidence="7">
    <location>
        <begin position="114"/>
        <end position="126"/>
    </location>
</feature>
<evidence type="ECO:0000256" key="4">
    <source>
        <dbReference type="ARBA" id="ARBA00022823"/>
    </source>
</evidence>
<dbReference type="InterPro" id="IPR023213">
    <property type="entry name" value="CAT-like_dom_sf"/>
</dbReference>
<feature type="compositionally biased region" description="Basic and acidic residues" evidence="7">
    <location>
        <begin position="353"/>
        <end position="364"/>
    </location>
</feature>
<keyword evidence="11" id="KW-1185">Reference proteome</keyword>
<evidence type="ECO:0000256" key="2">
    <source>
        <dbReference type="ARBA" id="ARBA00007317"/>
    </source>
</evidence>